<evidence type="ECO:0000313" key="12">
    <source>
        <dbReference type="EMBL" id="KAG1313106.1"/>
    </source>
</evidence>
<evidence type="ECO:0000256" key="10">
    <source>
        <dbReference type="SAM" id="MobiDB-lite"/>
    </source>
</evidence>
<reference evidence="12" key="1">
    <citation type="journal article" date="2020" name="Microb. Genom.">
        <title>Genetic diversity of clinical and environmental Mucorales isolates obtained from an investigation of mucormycosis cases among solid organ transplant recipients.</title>
        <authorList>
            <person name="Nguyen M.H."/>
            <person name="Kaul D."/>
            <person name="Muto C."/>
            <person name="Cheng S.J."/>
            <person name="Richter R.A."/>
            <person name="Bruno V.M."/>
            <person name="Liu G."/>
            <person name="Beyhan S."/>
            <person name="Sundermann A.J."/>
            <person name="Mounaud S."/>
            <person name="Pasculle A.W."/>
            <person name="Nierman W.C."/>
            <person name="Driscoll E."/>
            <person name="Cumbie R."/>
            <person name="Clancy C.J."/>
            <person name="Dupont C.L."/>
        </authorList>
    </citation>
    <scope>NUCLEOTIDE SEQUENCE</scope>
    <source>
        <strain evidence="12">GL11</strain>
    </source>
</reference>
<evidence type="ECO:0000256" key="6">
    <source>
        <dbReference type="ARBA" id="ARBA00022771"/>
    </source>
</evidence>
<dbReference type="Pfam" id="PF12171">
    <property type="entry name" value="zf-C2H2_jaz"/>
    <property type="match status" value="1"/>
</dbReference>
<keyword evidence="3" id="KW-0690">Ribosome biogenesis</keyword>
<evidence type="ECO:0000256" key="4">
    <source>
        <dbReference type="ARBA" id="ARBA00022723"/>
    </source>
</evidence>
<evidence type="ECO:0000256" key="1">
    <source>
        <dbReference type="ARBA" id="ARBA00004496"/>
    </source>
</evidence>
<feature type="domain" description="C2H2-type" evidence="11">
    <location>
        <begin position="84"/>
        <end position="113"/>
    </location>
</feature>
<organism evidence="12 13">
    <name type="scientific">Rhizopus oryzae</name>
    <name type="common">Mucormycosis agent</name>
    <name type="synonym">Rhizopus arrhizus var. delemar</name>
    <dbReference type="NCBI Taxonomy" id="64495"/>
    <lineage>
        <taxon>Eukaryota</taxon>
        <taxon>Fungi</taxon>
        <taxon>Fungi incertae sedis</taxon>
        <taxon>Mucoromycota</taxon>
        <taxon>Mucoromycotina</taxon>
        <taxon>Mucoromycetes</taxon>
        <taxon>Mucorales</taxon>
        <taxon>Mucorineae</taxon>
        <taxon>Rhizopodaceae</taxon>
        <taxon>Rhizopus</taxon>
    </lineage>
</organism>
<evidence type="ECO:0000256" key="5">
    <source>
        <dbReference type="ARBA" id="ARBA00022737"/>
    </source>
</evidence>
<sequence length="366" mass="42494">MMLHQQHQSNPLKPRNQLFTCLACQVAFPSSERQRTHYRSDWHKYNLKRKIAQLAPINAEQFAQKVLAQQTKGREEEERQGVVYECSLCRKSYSSENSFANHLSSKKHKDTESILGKEHLASPVIQPHHHKMSLFSDADDTDNESVLSFVTETDRVLDTCLFCGLYSGDFESSLDHMKLFHGFFLPDIEYLEDPKGLVMYLSEKIVNDFTCLYCNGRGKEWKSLFAVRKHMLDKGHCKMAYDESEDPEELLKFYDFEPLGDEVATHMDENQDLVLLNTGTRLGHRQFMRYYKQRPRKPSTASSEPKLPAIEPRNRKERRQITFGTSVNHVPTTTKPQEFASRQKDFASSHRNNLVATNRLRVQNTI</sequence>
<dbReference type="GO" id="GO:0030687">
    <property type="term" value="C:preribosome, large subunit precursor"/>
    <property type="evidence" value="ECO:0007669"/>
    <property type="project" value="TreeGrafter"/>
</dbReference>
<gene>
    <name evidence="12" type="ORF">G6F64_002494</name>
</gene>
<feature type="region of interest" description="Disordered" evidence="10">
    <location>
        <begin position="293"/>
        <end position="319"/>
    </location>
</feature>
<dbReference type="Proteomes" id="UP000716291">
    <property type="component" value="Unassembled WGS sequence"/>
</dbReference>
<dbReference type="AlphaFoldDB" id="A0A9P6XGS5"/>
<comment type="subcellular location">
    <subcellularLocation>
        <location evidence="1">Cytoplasm</location>
    </subcellularLocation>
</comment>
<dbReference type="OrthoDB" id="19329at2759"/>
<evidence type="ECO:0000256" key="9">
    <source>
        <dbReference type="PROSITE-ProRule" id="PRU00042"/>
    </source>
</evidence>
<dbReference type="GO" id="GO:0008270">
    <property type="term" value="F:zinc ion binding"/>
    <property type="evidence" value="ECO:0007669"/>
    <property type="project" value="UniProtKB-KW"/>
</dbReference>
<dbReference type="SMART" id="SM00355">
    <property type="entry name" value="ZnF_C2H2"/>
    <property type="match status" value="4"/>
</dbReference>
<dbReference type="EMBL" id="JAANQT010000218">
    <property type="protein sequence ID" value="KAG1313106.1"/>
    <property type="molecule type" value="Genomic_DNA"/>
</dbReference>
<dbReference type="PROSITE" id="PS50157">
    <property type="entry name" value="ZINC_FINGER_C2H2_2"/>
    <property type="match status" value="1"/>
</dbReference>
<keyword evidence="5" id="KW-0677">Repeat</keyword>
<dbReference type="GO" id="GO:0005737">
    <property type="term" value="C:cytoplasm"/>
    <property type="evidence" value="ECO:0007669"/>
    <property type="project" value="UniProtKB-SubCell"/>
</dbReference>
<dbReference type="Pfam" id="PF12756">
    <property type="entry name" value="zf-C2H2_2"/>
    <property type="match status" value="1"/>
</dbReference>
<keyword evidence="4" id="KW-0479">Metal-binding</keyword>
<dbReference type="PANTHER" id="PTHR13182:SF8">
    <property type="entry name" value="CYTOPLASMIC 60S SUBUNIT BIOGENESIS FACTOR ZNF622"/>
    <property type="match status" value="1"/>
</dbReference>
<evidence type="ECO:0000256" key="7">
    <source>
        <dbReference type="ARBA" id="ARBA00022833"/>
    </source>
</evidence>
<protein>
    <recommendedName>
        <fullName evidence="11">C2H2-type domain-containing protein</fullName>
    </recommendedName>
</protein>
<comment type="caution">
    <text evidence="12">The sequence shown here is derived from an EMBL/GenBank/DDBJ whole genome shotgun (WGS) entry which is preliminary data.</text>
</comment>
<dbReference type="InterPro" id="IPR041661">
    <property type="entry name" value="ZN622/Rei1/Reh1_Znf-C2H2"/>
</dbReference>
<dbReference type="InterPro" id="IPR003604">
    <property type="entry name" value="Matrin/U1-like-C_Znf_C2H2"/>
</dbReference>
<evidence type="ECO:0000313" key="13">
    <source>
        <dbReference type="Proteomes" id="UP000716291"/>
    </source>
</evidence>
<keyword evidence="2" id="KW-0963">Cytoplasm</keyword>
<evidence type="ECO:0000256" key="2">
    <source>
        <dbReference type="ARBA" id="ARBA00022490"/>
    </source>
</evidence>
<dbReference type="GO" id="GO:0042273">
    <property type="term" value="P:ribosomal large subunit biogenesis"/>
    <property type="evidence" value="ECO:0007669"/>
    <property type="project" value="TreeGrafter"/>
</dbReference>
<name>A0A9P6XGS5_RHIOR</name>
<keyword evidence="6 9" id="KW-0863">Zinc-finger</keyword>
<evidence type="ECO:0000256" key="3">
    <source>
        <dbReference type="ARBA" id="ARBA00022517"/>
    </source>
</evidence>
<dbReference type="SMART" id="SM00451">
    <property type="entry name" value="ZnF_U1"/>
    <property type="match status" value="2"/>
</dbReference>
<dbReference type="Gene3D" id="3.30.160.60">
    <property type="entry name" value="Classic Zinc Finger"/>
    <property type="match status" value="2"/>
</dbReference>
<comment type="similarity">
    <text evidence="8">Belongs to the REI1 family.</text>
</comment>
<keyword evidence="13" id="KW-1185">Reference proteome</keyword>
<evidence type="ECO:0000256" key="8">
    <source>
        <dbReference type="ARBA" id="ARBA00034126"/>
    </source>
</evidence>
<dbReference type="InterPro" id="IPR040025">
    <property type="entry name" value="Znf622/Rei1/Reh1"/>
</dbReference>
<dbReference type="PROSITE" id="PS00028">
    <property type="entry name" value="ZINC_FINGER_C2H2_1"/>
    <property type="match status" value="2"/>
</dbReference>
<keyword evidence="7" id="KW-0862">Zinc</keyword>
<accession>A0A9P6XGS5</accession>
<dbReference type="GO" id="GO:0003676">
    <property type="term" value="F:nucleic acid binding"/>
    <property type="evidence" value="ECO:0007669"/>
    <property type="project" value="InterPro"/>
</dbReference>
<dbReference type="PANTHER" id="PTHR13182">
    <property type="entry name" value="ZINC FINGER PROTEIN 622"/>
    <property type="match status" value="1"/>
</dbReference>
<dbReference type="InterPro" id="IPR013087">
    <property type="entry name" value="Znf_C2H2_type"/>
</dbReference>
<proteinExistence type="inferred from homology"/>
<dbReference type="InterPro" id="IPR036236">
    <property type="entry name" value="Znf_C2H2_sf"/>
</dbReference>
<dbReference type="SUPFAM" id="SSF57667">
    <property type="entry name" value="beta-beta-alpha zinc fingers"/>
    <property type="match status" value="2"/>
</dbReference>
<evidence type="ECO:0000259" key="11">
    <source>
        <dbReference type="PROSITE" id="PS50157"/>
    </source>
</evidence>
<dbReference type="InterPro" id="IPR022755">
    <property type="entry name" value="Znf_C2H2_jaz"/>
</dbReference>